<name>A0A4R3NSP8_9HYPH</name>
<protein>
    <submittedName>
        <fullName evidence="2">Uncharacterized protein</fullName>
    </submittedName>
</protein>
<dbReference type="Proteomes" id="UP000295097">
    <property type="component" value="Unassembled WGS sequence"/>
</dbReference>
<sequence>MRHLDTTLSDTITFYALQFEDCAHTGCSLSAGETDRLVQQLKKMRKLARNLEQEVAVHRMTEAHHTHGAALEKEASVKLQQLVTDPDGKIVRPDFRGGRKS</sequence>
<feature type="coiled-coil region" evidence="1">
    <location>
        <begin position="34"/>
        <end position="61"/>
    </location>
</feature>
<gene>
    <name evidence="2" type="ORF">EDC90_101299</name>
</gene>
<evidence type="ECO:0000256" key="1">
    <source>
        <dbReference type="SAM" id="Coils"/>
    </source>
</evidence>
<proteinExistence type="predicted"/>
<evidence type="ECO:0000313" key="2">
    <source>
        <dbReference type="EMBL" id="TCT39601.1"/>
    </source>
</evidence>
<comment type="caution">
    <text evidence="2">The sequence shown here is derived from an EMBL/GenBank/DDBJ whole genome shotgun (WGS) entry which is preliminary data.</text>
</comment>
<reference evidence="2 3" key="1">
    <citation type="submission" date="2019-03" db="EMBL/GenBank/DDBJ databases">
        <title>Freshwater and sediment microbial communities from various areas in North America, analyzing microbe dynamics in response to fracking.</title>
        <authorList>
            <person name="Lamendella R."/>
        </authorList>
    </citation>
    <scope>NUCLEOTIDE SEQUENCE [LARGE SCALE GENOMIC DNA]</scope>
    <source>
        <strain evidence="2 3">175.2</strain>
    </source>
</reference>
<organism evidence="2 3">
    <name type="scientific">Martelella mediterranea</name>
    <dbReference type="NCBI Taxonomy" id="293089"/>
    <lineage>
        <taxon>Bacteria</taxon>
        <taxon>Pseudomonadati</taxon>
        <taxon>Pseudomonadota</taxon>
        <taxon>Alphaproteobacteria</taxon>
        <taxon>Hyphomicrobiales</taxon>
        <taxon>Aurantimonadaceae</taxon>
        <taxon>Martelella</taxon>
    </lineage>
</organism>
<dbReference type="RefSeq" id="WP_132311079.1">
    <property type="nucleotide sequence ID" value="NZ_SMAR01000012.1"/>
</dbReference>
<keyword evidence="3" id="KW-1185">Reference proteome</keyword>
<keyword evidence="1" id="KW-0175">Coiled coil</keyword>
<dbReference type="EMBL" id="SMAR01000012">
    <property type="protein sequence ID" value="TCT39601.1"/>
    <property type="molecule type" value="Genomic_DNA"/>
</dbReference>
<dbReference type="AlphaFoldDB" id="A0A4R3NSP8"/>
<accession>A0A4R3NSP8</accession>
<dbReference type="OrthoDB" id="7916466at2"/>
<evidence type="ECO:0000313" key="3">
    <source>
        <dbReference type="Proteomes" id="UP000295097"/>
    </source>
</evidence>